<keyword evidence="3" id="KW-1185">Reference proteome</keyword>
<evidence type="ECO:0000313" key="3">
    <source>
        <dbReference type="Proteomes" id="UP000620224"/>
    </source>
</evidence>
<accession>A0A918MRG9</accession>
<evidence type="ECO:0000313" key="2">
    <source>
        <dbReference type="EMBL" id="GGW47246.1"/>
    </source>
</evidence>
<proteinExistence type="predicted"/>
<dbReference type="AlphaFoldDB" id="A0A918MRG9"/>
<sequence>MAVGSLSTPRAGHPWRSPPYGPRSVASRGRVERRHLWASEKYIREPLSLVPGRTVRCPAASREPESLSRLLSSQTDRRCHFSTRWAQAG</sequence>
<organism evidence="2 3">
    <name type="scientific">Streptomyces lucensis JCM 4490</name>
    <dbReference type="NCBI Taxonomy" id="1306176"/>
    <lineage>
        <taxon>Bacteria</taxon>
        <taxon>Bacillati</taxon>
        <taxon>Actinomycetota</taxon>
        <taxon>Actinomycetes</taxon>
        <taxon>Kitasatosporales</taxon>
        <taxon>Streptomycetaceae</taxon>
        <taxon>Streptomyces</taxon>
    </lineage>
</organism>
<dbReference type="EMBL" id="BMUE01000004">
    <property type="protein sequence ID" value="GGW47246.1"/>
    <property type="molecule type" value="Genomic_DNA"/>
</dbReference>
<reference evidence="2" key="1">
    <citation type="journal article" date="2014" name="Int. J. Syst. Evol. Microbiol.">
        <title>Complete genome sequence of Corynebacterium casei LMG S-19264T (=DSM 44701T), isolated from a smear-ripened cheese.</title>
        <authorList>
            <consortium name="US DOE Joint Genome Institute (JGI-PGF)"/>
            <person name="Walter F."/>
            <person name="Albersmeier A."/>
            <person name="Kalinowski J."/>
            <person name="Ruckert C."/>
        </authorList>
    </citation>
    <scope>NUCLEOTIDE SEQUENCE</scope>
    <source>
        <strain evidence="2">JCM 4490</strain>
    </source>
</reference>
<comment type="caution">
    <text evidence="2">The sequence shown here is derived from an EMBL/GenBank/DDBJ whole genome shotgun (WGS) entry which is preliminary data.</text>
</comment>
<gene>
    <name evidence="2" type="ORF">GCM10010503_25080</name>
</gene>
<dbReference type="Proteomes" id="UP000620224">
    <property type="component" value="Unassembled WGS sequence"/>
</dbReference>
<reference evidence="2" key="2">
    <citation type="submission" date="2020-09" db="EMBL/GenBank/DDBJ databases">
        <authorList>
            <person name="Sun Q."/>
            <person name="Ohkuma M."/>
        </authorList>
    </citation>
    <scope>NUCLEOTIDE SEQUENCE</scope>
    <source>
        <strain evidence="2">JCM 4490</strain>
    </source>
</reference>
<protein>
    <submittedName>
        <fullName evidence="2">Uncharacterized protein</fullName>
    </submittedName>
</protein>
<evidence type="ECO:0000256" key="1">
    <source>
        <dbReference type="SAM" id="MobiDB-lite"/>
    </source>
</evidence>
<feature type="region of interest" description="Disordered" evidence="1">
    <location>
        <begin position="1"/>
        <end position="28"/>
    </location>
</feature>
<name>A0A918MRG9_9ACTN</name>